<gene>
    <name evidence="2" type="ORF">NA56DRAFT_703785</name>
</gene>
<protein>
    <recommendedName>
        <fullName evidence="1">C2H2-type domain-containing protein</fullName>
    </recommendedName>
</protein>
<reference evidence="2 3" key="1">
    <citation type="submission" date="2016-05" db="EMBL/GenBank/DDBJ databases">
        <title>A degradative enzymes factory behind the ericoid mycorrhizal symbiosis.</title>
        <authorList>
            <consortium name="DOE Joint Genome Institute"/>
            <person name="Martino E."/>
            <person name="Morin E."/>
            <person name="Grelet G."/>
            <person name="Kuo A."/>
            <person name="Kohler A."/>
            <person name="Daghino S."/>
            <person name="Barry K."/>
            <person name="Choi C."/>
            <person name="Cichocki N."/>
            <person name="Clum A."/>
            <person name="Copeland A."/>
            <person name="Hainaut M."/>
            <person name="Haridas S."/>
            <person name="Labutti K."/>
            <person name="Lindquist E."/>
            <person name="Lipzen A."/>
            <person name="Khouja H.-R."/>
            <person name="Murat C."/>
            <person name="Ohm R."/>
            <person name="Olson A."/>
            <person name="Spatafora J."/>
            <person name="Veneault-Fourrey C."/>
            <person name="Henrissat B."/>
            <person name="Grigoriev I."/>
            <person name="Martin F."/>
            <person name="Perotto S."/>
        </authorList>
    </citation>
    <scope>NUCLEOTIDE SEQUENCE [LARGE SCALE GENOMIC DNA]</scope>
    <source>
        <strain evidence="2 3">UAMH 7357</strain>
    </source>
</reference>
<name>A0A2J6Q485_9HELO</name>
<organism evidence="2 3">
    <name type="scientific">Hyaloscypha hepaticicola</name>
    <dbReference type="NCBI Taxonomy" id="2082293"/>
    <lineage>
        <taxon>Eukaryota</taxon>
        <taxon>Fungi</taxon>
        <taxon>Dikarya</taxon>
        <taxon>Ascomycota</taxon>
        <taxon>Pezizomycotina</taxon>
        <taxon>Leotiomycetes</taxon>
        <taxon>Helotiales</taxon>
        <taxon>Hyaloscyphaceae</taxon>
        <taxon>Hyaloscypha</taxon>
    </lineage>
</organism>
<accession>A0A2J6Q485</accession>
<proteinExistence type="predicted"/>
<evidence type="ECO:0000313" key="2">
    <source>
        <dbReference type="EMBL" id="PMD21107.1"/>
    </source>
</evidence>
<dbReference type="EMBL" id="KZ613482">
    <property type="protein sequence ID" value="PMD21107.1"/>
    <property type="molecule type" value="Genomic_DNA"/>
</dbReference>
<dbReference type="OrthoDB" id="5146538at2759"/>
<evidence type="ECO:0000313" key="3">
    <source>
        <dbReference type="Proteomes" id="UP000235672"/>
    </source>
</evidence>
<feature type="domain" description="C2H2-type" evidence="1">
    <location>
        <begin position="139"/>
        <end position="159"/>
    </location>
</feature>
<dbReference type="InterPro" id="IPR013087">
    <property type="entry name" value="Znf_C2H2_type"/>
</dbReference>
<dbReference type="Proteomes" id="UP000235672">
    <property type="component" value="Unassembled WGS sequence"/>
</dbReference>
<keyword evidence="3" id="KW-1185">Reference proteome</keyword>
<evidence type="ECO:0000259" key="1">
    <source>
        <dbReference type="PROSITE" id="PS00028"/>
    </source>
</evidence>
<dbReference type="STRING" id="1745343.A0A2J6Q485"/>
<dbReference type="AlphaFoldDB" id="A0A2J6Q485"/>
<dbReference type="PROSITE" id="PS00028">
    <property type="entry name" value="ZINC_FINGER_C2H2_1"/>
    <property type="match status" value="1"/>
</dbReference>
<sequence length="310" mass="34734">MSDEINQQRQCQTCSVCFLTNDELRDHLDGYRVSTSQPSSASPNPFVQSQERVLSAKLEQCRAHSSPLDGEHDTSYDAHDYDNGHADGDVHDSTFLRRNDKPIDQLCCPHEECDRDTPFPKRQKLVRHFAKHVRCKEVCVYCFEVFTLASQYIAHADTHRDADMTKNSYTRQICDRLRQNAAMSLDNCQTKKRTRELAGTPGARTVKAKLGVDDAITSSSPSHFPSFIDINSLPSDEASLQPVPASALHPNSIGASARVPIETLDEGYGAPIFWAITYPSNHVAEQFRGEMGVQYNAPRGTRRLYVRTSA</sequence>